<evidence type="ECO:0008006" key="4">
    <source>
        <dbReference type="Google" id="ProtNLM"/>
    </source>
</evidence>
<evidence type="ECO:0000313" key="2">
    <source>
        <dbReference type="EMBL" id="MFC3001288.1"/>
    </source>
</evidence>
<organism evidence="2 3">
    <name type="scientific">Falsiroseomonas tokyonensis</name>
    <dbReference type="NCBI Taxonomy" id="430521"/>
    <lineage>
        <taxon>Bacteria</taxon>
        <taxon>Pseudomonadati</taxon>
        <taxon>Pseudomonadota</taxon>
        <taxon>Alphaproteobacteria</taxon>
        <taxon>Acetobacterales</taxon>
        <taxon>Roseomonadaceae</taxon>
        <taxon>Falsiroseomonas</taxon>
    </lineage>
</organism>
<evidence type="ECO:0000313" key="3">
    <source>
        <dbReference type="Proteomes" id="UP001595420"/>
    </source>
</evidence>
<name>A0ABV7BXK4_9PROT</name>
<evidence type="ECO:0000256" key="1">
    <source>
        <dbReference type="SAM" id="SignalP"/>
    </source>
</evidence>
<sequence>MFRTLSLLLLAALPAAAETVTVTRLVIADHAAPRLLVTDAAGATLLQLSLAEPVRLHHGLHHGQVALREAQLGRVSLLETGLRLEGHGDHGDLRLAAPSLLPVELRGPRPSHVVGSDGRLAVFFDGDGSASLIAAGQEAAPVRLSAAHAHHGVAYPFASLAGPRLAISEAPAAGERPSAVSLRGADGAELARREDCPRLHGEGRSGALIAFGCADGVLLLDARSGAFRKIANPEGAGERMVRNLAGGEDWRLLLGDFGPEAMMVVDPEANAMRVVPLPARRLHFTLDPARAETGFAITEDGVLHAFSTLDGTPRGRIQATGRYSLEGGAAVARPRLSAAGGLVAVTDPAAGRVALHDAETLALRQVIETGGRPFDIRLVSLTGESH</sequence>
<dbReference type="EMBL" id="JBHRSB010000004">
    <property type="protein sequence ID" value="MFC3001288.1"/>
    <property type="molecule type" value="Genomic_DNA"/>
</dbReference>
<protein>
    <recommendedName>
        <fullName evidence="4">DUF1513 domain-containing protein</fullName>
    </recommendedName>
</protein>
<dbReference type="RefSeq" id="WP_216837360.1">
    <property type="nucleotide sequence ID" value="NZ_JAFNJS010000004.1"/>
</dbReference>
<feature type="signal peptide" evidence="1">
    <location>
        <begin position="1"/>
        <end position="17"/>
    </location>
</feature>
<feature type="chain" id="PRO_5045455483" description="DUF1513 domain-containing protein" evidence="1">
    <location>
        <begin position="18"/>
        <end position="386"/>
    </location>
</feature>
<gene>
    <name evidence="2" type="ORF">ACFOD3_15385</name>
</gene>
<reference evidence="3" key="1">
    <citation type="journal article" date="2019" name="Int. J. Syst. Evol. Microbiol.">
        <title>The Global Catalogue of Microorganisms (GCM) 10K type strain sequencing project: providing services to taxonomists for standard genome sequencing and annotation.</title>
        <authorList>
            <consortium name="The Broad Institute Genomics Platform"/>
            <consortium name="The Broad Institute Genome Sequencing Center for Infectious Disease"/>
            <person name="Wu L."/>
            <person name="Ma J."/>
        </authorList>
    </citation>
    <scope>NUCLEOTIDE SEQUENCE [LARGE SCALE GENOMIC DNA]</scope>
    <source>
        <strain evidence="3">CGMCC 1.16855</strain>
    </source>
</reference>
<proteinExistence type="predicted"/>
<accession>A0ABV7BXK4</accession>
<dbReference type="Proteomes" id="UP001595420">
    <property type="component" value="Unassembled WGS sequence"/>
</dbReference>
<keyword evidence="1" id="KW-0732">Signal</keyword>
<keyword evidence="3" id="KW-1185">Reference proteome</keyword>
<comment type="caution">
    <text evidence="2">The sequence shown here is derived from an EMBL/GenBank/DDBJ whole genome shotgun (WGS) entry which is preliminary data.</text>
</comment>